<dbReference type="InterPro" id="IPR050362">
    <property type="entry name" value="Cation-dep_OMT"/>
</dbReference>
<evidence type="ECO:0000313" key="5">
    <source>
        <dbReference type="EMBL" id="CAG8614151.1"/>
    </source>
</evidence>
<dbReference type="PROSITE" id="PS51682">
    <property type="entry name" value="SAM_OMT_I"/>
    <property type="match status" value="1"/>
</dbReference>
<keyword evidence="2" id="KW-0808">Transferase</keyword>
<gene>
    <name evidence="5" type="ORF">RFULGI_LOCUS7100</name>
</gene>
<dbReference type="Proteomes" id="UP000789396">
    <property type="component" value="Unassembled WGS sequence"/>
</dbReference>
<protein>
    <submittedName>
        <fullName evidence="5">9885_t:CDS:1</fullName>
    </submittedName>
</protein>
<dbReference type="GO" id="GO:0008171">
    <property type="term" value="F:O-methyltransferase activity"/>
    <property type="evidence" value="ECO:0007669"/>
    <property type="project" value="InterPro"/>
</dbReference>
<evidence type="ECO:0000256" key="4">
    <source>
        <dbReference type="ARBA" id="ARBA00023453"/>
    </source>
</evidence>
<evidence type="ECO:0000256" key="3">
    <source>
        <dbReference type="ARBA" id="ARBA00022691"/>
    </source>
</evidence>
<dbReference type="InterPro" id="IPR002935">
    <property type="entry name" value="SAM_O-MeTrfase"/>
</dbReference>
<comment type="similarity">
    <text evidence="4">Belongs to the class I-like SAM-binding methyltransferase superfamily. Cation-dependent O-methyltransferase family.</text>
</comment>
<reference evidence="5" key="1">
    <citation type="submission" date="2021-06" db="EMBL/GenBank/DDBJ databases">
        <authorList>
            <person name="Kallberg Y."/>
            <person name="Tangrot J."/>
            <person name="Rosling A."/>
        </authorList>
    </citation>
    <scope>NUCLEOTIDE SEQUENCE</scope>
    <source>
        <strain evidence="5">IN212</strain>
    </source>
</reference>
<dbReference type="InterPro" id="IPR029063">
    <property type="entry name" value="SAM-dependent_MTases_sf"/>
</dbReference>
<dbReference type="PANTHER" id="PTHR10509">
    <property type="entry name" value="O-METHYLTRANSFERASE-RELATED"/>
    <property type="match status" value="1"/>
</dbReference>
<proteinExistence type="inferred from homology"/>
<evidence type="ECO:0000256" key="2">
    <source>
        <dbReference type="ARBA" id="ARBA00022679"/>
    </source>
</evidence>
<keyword evidence="6" id="KW-1185">Reference proteome</keyword>
<dbReference type="Pfam" id="PF01596">
    <property type="entry name" value="Methyltransf_3"/>
    <property type="match status" value="1"/>
</dbReference>
<dbReference type="OrthoDB" id="10251242at2759"/>
<evidence type="ECO:0000313" key="6">
    <source>
        <dbReference type="Proteomes" id="UP000789396"/>
    </source>
</evidence>
<comment type="caution">
    <text evidence="5">The sequence shown here is derived from an EMBL/GenBank/DDBJ whole genome shotgun (WGS) entry which is preliminary data.</text>
</comment>
<keyword evidence="3" id="KW-0949">S-adenosyl-L-methionine</keyword>
<dbReference type="GO" id="GO:0032259">
    <property type="term" value="P:methylation"/>
    <property type="evidence" value="ECO:0007669"/>
    <property type="project" value="UniProtKB-KW"/>
</dbReference>
<feature type="non-terminal residue" evidence="5">
    <location>
        <position position="156"/>
    </location>
</feature>
<dbReference type="AlphaFoldDB" id="A0A9N9CWZ7"/>
<dbReference type="PANTHER" id="PTHR10509:SF14">
    <property type="entry name" value="CAFFEOYL-COA O-METHYLTRANSFERASE 3-RELATED"/>
    <property type="match status" value="1"/>
</dbReference>
<dbReference type="EMBL" id="CAJVPZ010009899">
    <property type="protein sequence ID" value="CAG8614151.1"/>
    <property type="molecule type" value="Genomic_DNA"/>
</dbReference>
<dbReference type="Gene3D" id="3.40.50.150">
    <property type="entry name" value="Vaccinia Virus protein VP39"/>
    <property type="match status" value="1"/>
</dbReference>
<organism evidence="5 6">
    <name type="scientific">Racocetra fulgida</name>
    <dbReference type="NCBI Taxonomy" id="60492"/>
    <lineage>
        <taxon>Eukaryota</taxon>
        <taxon>Fungi</taxon>
        <taxon>Fungi incertae sedis</taxon>
        <taxon>Mucoromycota</taxon>
        <taxon>Glomeromycotina</taxon>
        <taxon>Glomeromycetes</taxon>
        <taxon>Diversisporales</taxon>
        <taxon>Gigasporaceae</taxon>
        <taxon>Racocetra</taxon>
    </lineage>
</organism>
<name>A0A9N9CWZ7_9GLOM</name>
<accession>A0A9N9CWZ7</accession>
<dbReference type="GO" id="GO:0008757">
    <property type="term" value="F:S-adenosylmethionine-dependent methyltransferase activity"/>
    <property type="evidence" value="ECO:0007669"/>
    <property type="project" value="TreeGrafter"/>
</dbReference>
<sequence length="156" mass="17649">MFYKSNILKRVIIKNRFFPVHNSIPKQDFYRSYRILSSQDEQYSLAHTTKQSPYLESVHEKTISIFSKSHQMVSSVQGAFLKFLIQTSKATKVLEIGTFTGYSALCMAEGLKGRGSEAKVVTLEKNIDHFKAAKENIESSELGHLIELKLGDAIDT</sequence>
<keyword evidence="1" id="KW-0489">Methyltransferase</keyword>
<dbReference type="SUPFAM" id="SSF53335">
    <property type="entry name" value="S-adenosyl-L-methionine-dependent methyltransferases"/>
    <property type="match status" value="1"/>
</dbReference>
<evidence type="ECO:0000256" key="1">
    <source>
        <dbReference type="ARBA" id="ARBA00022603"/>
    </source>
</evidence>